<evidence type="ECO:0000259" key="12">
    <source>
        <dbReference type="Pfam" id="PF08030"/>
    </source>
</evidence>
<dbReference type="SUPFAM" id="SSF52343">
    <property type="entry name" value="Ferredoxin reductase-like, C-terminal NADP-linked domain"/>
    <property type="match status" value="1"/>
</dbReference>
<comment type="subcellular location">
    <subcellularLocation>
        <location evidence="1">Membrane</location>
        <topology evidence="1">Multi-pass membrane protein</topology>
    </subcellularLocation>
</comment>
<dbReference type="CDD" id="cd06186">
    <property type="entry name" value="NOX_Duox_like_FAD_NADP"/>
    <property type="match status" value="1"/>
</dbReference>
<dbReference type="Proteomes" id="UP001322277">
    <property type="component" value="Chromosome 5"/>
</dbReference>
<dbReference type="InterPro" id="IPR051410">
    <property type="entry name" value="Ferric/Cupric_Reductase"/>
</dbReference>
<feature type="domain" description="Ferric oxidoreductase" evidence="10">
    <location>
        <begin position="138"/>
        <end position="250"/>
    </location>
</feature>
<evidence type="ECO:0000256" key="4">
    <source>
        <dbReference type="ARBA" id="ARBA00022982"/>
    </source>
</evidence>
<dbReference type="InterPro" id="IPR039261">
    <property type="entry name" value="FNR_nucleotide-bd"/>
</dbReference>
<keyword evidence="4" id="KW-0249">Electron transport</keyword>
<feature type="transmembrane region" description="Helical" evidence="9">
    <location>
        <begin position="210"/>
        <end position="228"/>
    </location>
</feature>
<keyword evidence="2" id="KW-0813">Transport</keyword>
<keyword evidence="7" id="KW-0406">Ion transport</keyword>
<name>A0AAX4IJN6_9PEZI</name>
<evidence type="ECO:0000256" key="8">
    <source>
        <dbReference type="ARBA" id="ARBA00023136"/>
    </source>
</evidence>
<keyword evidence="6" id="KW-0560">Oxidoreductase</keyword>
<evidence type="ECO:0000256" key="9">
    <source>
        <dbReference type="SAM" id="Phobius"/>
    </source>
</evidence>
<evidence type="ECO:0000313" key="13">
    <source>
        <dbReference type="EMBL" id="WQF83622.1"/>
    </source>
</evidence>
<dbReference type="GO" id="GO:0006879">
    <property type="term" value="P:intracellular iron ion homeostasis"/>
    <property type="evidence" value="ECO:0007669"/>
    <property type="project" value="TreeGrafter"/>
</dbReference>
<dbReference type="PANTHER" id="PTHR32361">
    <property type="entry name" value="FERRIC/CUPRIC REDUCTASE TRANSMEMBRANE COMPONENT"/>
    <property type="match status" value="1"/>
</dbReference>
<dbReference type="AlphaFoldDB" id="A0AAX4IJN6"/>
<dbReference type="Pfam" id="PF08030">
    <property type="entry name" value="NAD_binding_6"/>
    <property type="match status" value="1"/>
</dbReference>
<dbReference type="GO" id="GO:0015677">
    <property type="term" value="P:copper ion import"/>
    <property type="evidence" value="ECO:0007669"/>
    <property type="project" value="TreeGrafter"/>
</dbReference>
<dbReference type="SFLD" id="SFLDS00052">
    <property type="entry name" value="Ferric_Reductase_Domain"/>
    <property type="match status" value="1"/>
</dbReference>
<dbReference type="GeneID" id="87945139"/>
<keyword evidence="3 9" id="KW-0812">Transmembrane</keyword>
<dbReference type="Gene3D" id="3.40.50.80">
    <property type="entry name" value="Nucleotide-binding domain of ferredoxin-NADP reductase (FNR) module"/>
    <property type="match status" value="1"/>
</dbReference>
<evidence type="ECO:0000259" key="10">
    <source>
        <dbReference type="Pfam" id="PF01794"/>
    </source>
</evidence>
<dbReference type="EMBL" id="CP137309">
    <property type="protein sequence ID" value="WQF83622.1"/>
    <property type="molecule type" value="Genomic_DNA"/>
</dbReference>
<evidence type="ECO:0000256" key="1">
    <source>
        <dbReference type="ARBA" id="ARBA00004141"/>
    </source>
</evidence>
<feature type="transmembrane region" description="Helical" evidence="9">
    <location>
        <begin position="134"/>
        <end position="155"/>
    </location>
</feature>
<organism evidence="13 14">
    <name type="scientific">Colletotrichum destructivum</name>
    <dbReference type="NCBI Taxonomy" id="34406"/>
    <lineage>
        <taxon>Eukaryota</taxon>
        <taxon>Fungi</taxon>
        <taxon>Dikarya</taxon>
        <taxon>Ascomycota</taxon>
        <taxon>Pezizomycotina</taxon>
        <taxon>Sordariomycetes</taxon>
        <taxon>Hypocreomycetidae</taxon>
        <taxon>Glomerellales</taxon>
        <taxon>Glomerellaceae</taxon>
        <taxon>Colletotrichum</taxon>
        <taxon>Colletotrichum destructivum species complex</taxon>
    </lineage>
</organism>
<feature type="transmembrane region" description="Helical" evidence="9">
    <location>
        <begin position="176"/>
        <end position="198"/>
    </location>
</feature>
<feature type="domain" description="FAD-binding 8" evidence="11">
    <location>
        <begin position="304"/>
        <end position="380"/>
    </location>
</feature>
<accession>A0AAX4IJN6</accession>
<evidence type="ECO:0000256" key="6">
    <source>
        <dbReference type="ARBA" id="ARBA00023002"/>
    </source>
</evidence>
<evidence type="ECO:0000313" key="14">
    <source>
        <dbReference type="Proteomes" id="UP001322277"/>
    </source>
</evidence>
<proteinExistence type="predicted"/>
<feature type="transmembrane region" description="Helical" evidence="9">
    <location>
        <begin position="105"/>
        <end position="128"/>
    </location>
</feature>
<dbReference type="GO" id="GO:0005886">
    <property type="term" value="C:plasma membrane"/>
    <property type="evidence" value="ECO:0007669"/>
    <property type="project" value="TreeGrafter"/>
</dbReference>
<evidence type="ECO:0000256" key="3">
    <source>
        <dbReference type="ARBA" id="ARBA00022692"/>
    </source>
</evidence>
<feature type="transmembrane region" description="Helical" evidence="9">
    <location>
        <begin position="235"/>
        <end position="252"/>
    </location>
</feature>
<dbReference type="PANTHER" id="PTHR32361:SF9">
    <property type="entry name" value="FERRIC REDUCTASE TRANSMEMBRANE COMPONENT 3-RELATED"/>
    <property type="match status" value="1"/>
</dbReference>
<dbReference type="InterPro" id="IPR013112">
    <property type="entry name" value="FAD-bd_8"/>
</dbReference>
<evidence type="ECO:0000256" key="2">
    <source>
        <dbReference type="ARBA" id="ARBA00022448"/>
    </source>
</evidence>
<dbReference type="KEGG" id="cdet:87945139"/>
<dbReference type="InterPro" id="IPR013121">
    <property type="entry name" value="Fe_red_NAD-bd_6"/>
</dbReference>
<dbReference type="GO" id="GO:0006826">
    <property type="term" value="P:iron ion transport"/>
    <property type="evidence" value="ECO:0007669"/>
    <property type="project" value="TreeGrafter"/>
</dbReference>
<evidence type="ECO:0000256" key="5">
    <source>
        <dbReference type="ARBA" id="ARBA00022989"/>
    </source>
</evidence>
<dbReference type="RefSeq" id="XP_062780846.1">
    <property type="nucleotide sequence ID" value="XM_062924795.1"/>
</dbReference>
<dbReference type="GO" id="GO:0000293">
    <property type="term" value="F:ferric-chelate reductase activity"/>
    <property type="evidence" value="ECO:0007669"/>
    <property type="project" value="UniProtKB-ARBA"/>
</dbReference>
<feature type="domain" description="Ferric reductase NAD binding" evidence="12">
    <location>
        <begin position="389"/>
        <end position="576"/>
    </location>
</feature>
<feature type="transmembrane region" description="Helical" evidence="9">
    <location>
        <begin position="42"/>
        <end position="60"/>
    </location>
</feature>
<dbReference type="Pfam" id="PF08022">
    <property type="entry name" value="FAD_binding_8"/>
    <property type="match status" value="1"/>
</dbReference>
<protein>
    <submittedName>
        <fullName evidence="13">FAD-binding 8, ferric reductase, NAD binding domain-containing protein</fullName>
    </submittedName>
</protein>
<keyword evidence="14" id="KW-1185">Reference proteome</keyword>
<keyword evidence="5 9" id="KW-1133">Transmembrane helix</keyword>
<dbReference type="Pfam" id="PF01794">
    <property type="entry name" value="Ferric_reduct"/>
    <property type="match status" value="1"/>
</dbReference>
<evidence type="ECO:0000259" key="11">
    <source>
        <dbReference type="Pfam" id="PF08022"/>
    </source>
</evidence>
<evidence type="ECO:0000256" key="7">
    <source>
        <dbReference type="ARBA" id="ARBA00023065"/>
    </source>
</evidence>
<gene>
    <name evidence="13" type="ORF">CDEST_08636</name>
</gene>
<keyword evidence="8 9" id="KW-0472">Membrane</keyword>
<dbReference type="SFLD" id="SFLDG01168">
    <property type="entry name" value="Ferric_reductase_subgroup_(FRE"/>
    <property type="match status" value="1"/>
</dbReference>
<reference evidence="14" key="1">
    <citation type="journal article" date="2023" name="bioRxiv">
        <title>Complete genome of the Medicago anthracnose fungus, Colletotrichum destructivum, reveals a mini-chromosome-like region within a core chromosome.</title>
        <authorList>
            <person name="Lapalu N."/>
            <person name="Simon A."/>
            <person name="Lu A."/>
            <person name="Plaumann P.-L."/>
            <person name="Amselem J."/>
            <person name="Pigne S."/>
            <person name="Auger A."/>
            <person name="Koch C."/>
            <person name="Dallery J.-F."/>
            <person name="O'Connell R.J."/>
        </authorList>
    </citation>
    <scope>NUCLEOTIDE SEQUENCE [LARGE SCALE GENOMIC DNA]</scope>
    <source>
        <strain evidence="14">CBS 520.97</strain>
    </source>
</reference>
<sequence length="597" mass="66224">MFVGWFNSRPHHAALSMPTATMIQALRPPITKQLCNEKTLKIYAVFLCGLLILAFVARWLREVCNRNPSSAASRASRDPRLFKWLQLFRKLESQADWGWFGRRSFGLIILVGIYLTGNTVFSSINLALYQLNHWASRFGWMGAANMALCVFFGLKNTPMAYITPMSHAQLNIFHRIAGYTAVLLVLLHAILYTIHFGRQGRWANMVKQENLEGIGAGISMLVLLMGVLRHRSYEIFYVSHIVGFVAAVVLTSLHRPNWAKKLPVLMLFITALWVADRILRAARITYNLVNNTATFYSLPGGGTRLLLKKPGIDVAPPGSHCFLWIPRLHLFQSHPFTIVSNGPSGLELVMKSRKGFTKTVGTFAARYPRCTAWASVDGPYASCPNTESYDKLILIAGGSGAAFTVGLMNHILSRSQRPVHQSIEFVWAVKRAGTSACNFGYLASLFDHSAEQLSWFSEHLRNLSKAGSGVSVRLYVTSEDSVASPSLATYSDVESGVQPEMERSLSSKTGFANYGSISEVCDRDTLLVGTDCDAVTFTRMGIEMVIEKAMGTSKSCQRVLMAACGPESLMDAVKDSADDWRSKRGFRIDVHCEDFNG</sequence>
<dbReference type="InterPro" id="IPR013130">
    <property type="entry name" value="Fe3_Rdtase_TM_dom"/>
</dbReference>